<evidence type="ECO:0000256" key="3">
    <source>
        <dbReference type="ARBA" id="ARBA00023027"/>
    </source>
</evidence>
<reference evidence="6" key="1">
    <citation type="submission" date="2020-05" db="EMBL/GenBank/DDBJ databases">
        <authorList>
            <person name="Chiriac C."/>
            <person name="Salcher M."/>
            <person name="Ghai R."/>
            <person name="Kavagutti S V."/>
        </authorList>
    </citation>
    <scope>NUCLEOTIDE SEQUENCE</scope>
</reference>
<dbReference type="Pfam" id="PF13561">
    <property type="entry name" value="adh_short_C2"/>
    <property type="match status" value="1"/>
</dbReference>
<organism evidence="6">
    <name type="scientific">freshwater metagenome</name>
    <dbReference type="NCBI Taxonomy" id="449393"/>
    <lineage>
        <taxon>unclassified sequences</taxon>
        <taxon>metagenomes</taxon>
        <taxon>ecological metagenomes</taxon>
    </lineage>
</organism>
<evidence type="ECO:0000256" key="2">
    <source>
        <dbReference type="ARBA" id="ARBA00023002"/>
    </source>
</evidence>
<dbReference type="SUPFAM" id="SSF51735">
    <property type="entry name" value="NAD(P)-binding Rossmann-fold domains"/>
    <property type="match status" value="1"/>
</dbReference>
<sequence>MGSLDGKVAFITGAGRGQGRSHAVRMAEEGANIIAVDVCQDIPLLPYAMASSADLKETVRLVEEAGGKAIGVEADVRDVEAMNAAAKQGFDAFGRIDIIIANAGIAAQQVEEADPSALFNLTMAINAFGVRNTIQAAVPYTIEGGNGGSVVITSSTQGLQGRGGSGSGAGDGYVASKHAVVGLMRSWAHWLAPHMIRVNTIHPTGVDTYMITNPAFMDYLKVMAGKSNGLQNLMPVPMVHVEDITNAVMYLVSDAGQYVTGVTLPIDAGFNVR</sequence>
<protein>
    <submittedName>
        <fullName evidence="6">Unannotated protein</fullName>
    </submittedName>
</protein>
<evidence type="ECO:0000313" key="5">
    <source>
        <dbReference type="EMBL" id="CAB4676588.1"/>
    </source>
</evidence>
<dbReference type="InterPro" id="IPR036291">
    <property type="entry name" value="NAD(P)-bd_dom_sf"/>
</dbReference>
<dbReference type="EMBL" id="CAEZVB010000048">
    <property type="protein sequence ID" value="CAB4623769.1"/>
    <property type="molecule type" value="Genomic_DNA"/>
</dbReference>
<dbReference type="FunFam" id="3.40.50.720:FF:000084">
    <property type="entry name" value="Short-chain dehydrogenase reductase"/>
    <property type="match status" value="1"/>
</dbReference>
<keyword evidence="3" id="KW-0520">NAD</keyword>
<dbReference type="InterPro" id="IPR002347">
    <property type="entry name" value="SDR_fam"/>
</dbReference>
<dbReference type="EMBL" id="CAEZWR010000214">
    <property type="protein sequence ID" value="CAB4676588.1"/>
    <property type="molecule type" value="Genomic_DNA"/>
</dbReference>
<dbReference type="PANTHER" id="PTHR43180">
    <property type="entry name" value="3-OXOACYL-(ACYL-CARRIER-PROTEIN) REDUCTASE (AFU_ORTHOLOGUE AFUA_6G11210)"/>
    <property type="match status" value="1"/>
</dbReference>
<proteinExistence type="inferred from homology"/>
<dbReference type="CDD" id="cd05233">
    <property type="entry name" value="SDR_c"/>
    <property type="match status" value="1"/>
</dbReference>
<dbReference type="PANTHER" id="PTHR43180:SF66">
    <property type="entry name" value="SHORT-CHAIN DEHYDROGENASE_REDUCTASE FAMILY PROTEIN"/>
    <property type="match status" value="1"/>
</dbReference>
<accession>A0A6J7HF76</accession>
<evidence type="ECO:0000256" key="1">
    <source>
        <dbReference type="ARBA" id="ARBA00006484"/>
    </source>
</evidence>
<dbReference type="EMBL" id="CAFBMO010000075">
    <property type="protein sequence ID" value="CAB4915643.1"/>
    <property type="molecule type" value="Genomic_DNA"/>
</dbReference>
<evidence type="ECO:0000313" key="4">
    <source>
        <dbReference type="EMBL" id="CAB4623769.1"/>
    </source>
</evidence>
<name>A0A6J7HF76_9ZZZZ</name>
<gene>
    <name evidence="4" type="ORF">UFOPK1908_01028</name>
    <name evidence="5" type="ORF">UFOPK2282_01397</name>
    <name evidence="6" type="ORF">UFOPK3576_01403</name>
</gene>
<comment type="similarity">
    <text evidence="1">Belongs to the short-chain dehydrogenases/reductases (SDR) family.</text>
</comment>
<dbReference type="NCBIfam" id="TIGR03971">
    <property type="entry name" value="SDR_subfam_1"/>
    <property type="match status" value="1"/>
</dbReference>
<dbReference type="InterPro" id="IPR023985">
    <property type="entry name" value="SDR_subfam_1"/>
</dbReference>
<dbReference type="GO" id="GO:0016491">
    <property type="term" value="F:oxidoreductase activity"/>
    <property type="evidence" value="ECO:0007669"/>
    <property type="project" value="UniProtKB-KW"/>
</dbReference>
<keyword evidence="2" id="KW-0560">Oxidoreductase</keyword>
<dbReference type="NCBIfam" id="NF009467">
    <property type="entry name" value="PRK12826.1-3"/>
    <property type="match status" value="1"/>
</dbReference>
<dbReference type="PRINTS" id="PR00081">
    <property type="entry name" value="GDHRDH"/>
</dbReference>
<dbReference type="PRINTS" id="PR00080">
    <property type="entry name" value="SDRFAMILY"/>
</dbReference>
<evidence type="ECO:0000313" key="6">
    <source>
        <dbReference type="EMBL" id="CAB4915643.1"/>
    </source>
</evidence>
<dbReference type="AlphaFoldDB" id="A0A6J7HF76"/>
<dbReference type="Gene3D" id="3.40.50.720">
    <property type="entry name" value="NAD(P)-binding Rossmann-like Domain"/>
    <property type="match status" value="1"/>
</dbReference>